<evidence type="ECO:0000313" key="7">
    <source>
        <dbReference type="EMBL" id="GHC96773.1"/>
    </source>
</evidence>
<dbReference type="EMBL" id="BMVC01000007">
    <property type="protein sequence ID" value="GHC96773.1"/>
    <property type="molecule type" value="Genomic_DNA"/>
</dbReference>
<dbReference type="PANTHER" id="PTHR43376:SF1">
    <property type="entry name" value="OLIGOPEPTIDE TRANSPORT SYSTEM PERMEASE PROTEIN"/>
    <property type="match status" value="1"/>
</dbReference>
<dbReference type="Pfam" id="PF00528">
    <property type="entry name" value="BPD_transp_1"/>
    <property type="match status" value="1"/>
</dbReference>
<reference evidence="7" key="1">
    <citation type="journal article" date="2014" name="Int. J. Syst. Evol. Microbiol.">
        <title>Complete genome sequence of Corynebacterium casei LMG S-19264T (=DSM 44701T), isolated from a smear-ripened cheese.</title>
        <authorList>
            <consortium name="US DOE Joint Genome Institute (JGI-PGF)"/>
            <person name="Walter F."/>
            <person name="Albersmeier A."/>
            <person name="Kalinowski J."/>
            <person name="Ruckert C."/>
        </authorList>
    </citation>
    <scope>NUCLEOTIDE SEQUENCE</scope>
    <source>
        <strain evidence="7">JCM 4637</strain>
    </source>
</reference>
<accession>A0A919CAL0</accession>
<feature type="transmembrane region" description="Helical" evidence="5">
    <location>
        <begin position="212"/>
        <end position="236"/>
    </location>
</feature>
<dbReference type="GO" id="GO:0005886">
    <property type="term" value="C:plasma membrane"/>
    <property type="evidence" value="ECO:0007669"/>
    <property type="project" value="UniProtKB-SubCell"/>
</dbReference>
<evidence type="ECO:0000256" key="2">
    <source>
        <dbReference type="ARBA" id="ARBA00022692"/>
    </source>
</evidence>
<name>A0A919CAL0_9ACTN</name>
<dbReference type="AlphaFoldDB" id="A0A919CAL0"/>
<feature type="transmembrane region" description="Helical" evidence="5">
    <location>
        <begin position="125"/>
        <end position="151"/>
    </location>
</feature>
<evidence type="ECO:0000256" key="4">
    <source>
        <dbReference type="ARBA" id="ARBA00023136"/>
    </source>
</evidence>
<dbReference type="RefSeq" id="WP_229897972.1">
    <property type="nucleotide sequence ID" value="NZ_BMVC01000007.1"/>
</dbReference>
<dbReference type="CDD" id="cd06261">
    <property type="entry name" value="TM_PBP2"/>
    <property type="match status" value="1"/>
</dbReference>
<dbReference type="Gene3D" id="1.10.3720.10">
    <property type="entry name" value="MetI-like"/>
    <property type="match status" value="1"/>
</dbReference>
<comment type="subcellular location">
    <subcellularLocation>
        <location evidence="5">Cell membrane</location>
        <topology evidence="5">Multi-pass membrane protein</topology>
    </subcellularLocation>
    <subcellularLocation>
        <location evidence="1">Membrane</location>
        <topology evidence="1">Multi-pass membrane protein</topology>
    </subcellularLocation>
</comment>
<comment type="caution">
    <text evidence="7">The sequence shown here is derived from an EMBL/GenBank/DDBJ whole genome shotgun (WGS) entry which is preliminary data.</text>
</comment>
<proteinExistence type="inferred from homology"/>
<keyword evidence="5" id="KW-0813">Transport</keyword>
<sequence>MTAPVVPLGAESAPAATRKGPRLGRARYFVRRLAFYLVAAWIAITLNFLLPRLMPGDPASVLIAQMQGRTALSGDMIASIYRLFGNPSEPLWDQYLTYLGQVFRLDFGLSVAFYPTPVWEVISAALPWTIGLVGVVAVVSFLFGTAGGILAGGRAGSKLDSVATPGAMFMTALPTFWIALLFVLVLGFQLAWLPTGGAYDPDLEPGLSGAFLGSVVTHAILPALTIAMGWAATWYIGMRNMMITTVSEDYVLLARAKGLSKGTVLFRYAARNAMLPSVAGFAVNLGNVVGGQLLVEAVYAYPGVGYLLFQSVASVDYPLMQALFLMVSLSVLAANFLADSVYGLIDPRARETGS</sequence>
<evidence type="ECO:0000256" key="1">
    <source>
        <dbReference type="ARBA" id="ARBA00004141"/>
    </source>
</evidence>
<protein>
    <submittedName>
        <fullName evidence="7">Peptide ABC transporter permease</fullName>
    </submittedName>
</protein>
<dbReference type="PANTHER" id="PTHR43376">
    <property type="entry name" value="OLIGOPEPTIDE TRANSPORT SYSTEM PERMEASE PROTEIN"/>
    <property type="match status" value="1"/>
</dbReference>
<feature type="domain" description="ABC transmembrane type-1" evidence="6">
    <location>
        <begin position="126"/>
        <end position="338"/>
    </location>
</feature>
<feature type="transmembrane region" description="Helical" evidence="5">
    <location>
        <begin position="172"/>
        <end position="192"/>
    </location>
</feature>
<feature type="transmembrane region" description="Helical" evidence="5">
    <location>
        <begin position="322"/>
        <end position="345"/>
    </location>
</feature>
<feature type="transmembrane region" description="Helical" evidence="5">
    <location>
        <begin position="281"/>
        <end position="302"/>
    </location>
</feature>
<keyword evidence="4 5" id="KW-0472">Membrane</keyword>
<dbReference type="PROSITE" id="PS50928">
    <property type="entry name" value="ABC_TM1"/>
    <property type="match status" value="1"/>
</dbReference>
<evidence type="ECO:0000259" key="6">
    <source>
        <dbReference type="PROSITE" id="PS50928"/>
    </source>
</evidence>
<feature type="transmembrane region" description="Helical" evidence="5">
    <location>
        <begin position="33"/>
        <end position="50"/>
    </location>
</feature>
<reference evidence="7" key="2">
    <citation type="submission" date="2020-09" db="EMBL/GenBank/DDBJ databases">
        <authorList>
            <person name="Sun Q."/>
            <person name="Ohkuma M."/>
        </authorList>
    </citation>
    <scope>NUCLEOTIDE SEQUENCE</scope>
    <source>
        <strain evidence="7">JCM 4637</strain>
    </source>
</reference>
<dbReference type="Proteomes" id="UP000638353">
    <property type="component" value="Unassembled WGS sequence"/>
</dbReference>
<evidence type="ECO:0000313" key="8">
    <source>
        <dbReference type="Proteomes" id="UP000638353"/>
    </source>
</evidence>
<gene>
    <name evidence="7" type="ORF">GCM10010334_37390</name>
</gene>
<dbReference type="GO" id="GO:0055085">
    <property type="term" value="P:transmembrane transport"/>
    <property type="evidence" value="ECO:0007669"/>
    <property type="project" value="InterPro"/>
</dbReference>
<keyword evidence="3 5" id="KW-1133">Transmembrane helix</keyword>
<comment type="similarity">
    <text evidence="5">Belongs to the binding-protein-dependent transport system permease family.</text>
</comment>
<dbReference type="SUPFAM" id="SSF161098">
    <property type="entry name" value="MetI-like"/>
    <property type="match status" value="1"/>
</dbReference>
<evidence type="ECO:0000256" key="5">
    <source>
        <dbReference type="RuleBase" id="RU363032"/>
    </source>
</evidence>
<keyword evidence="2 5" id="KW-0812">Transmembrane</keyword>
<dbReference type="InterPro" id="IPR035906">
    <property type="entry name" value="MetI-like_sf"/>
</dbReference>
<dbReference type="InterPro" id="IPR000515">
    <property type="entry name" value="MetI-like"/>
</dbReference>
<organism evidence="7 8">
    <name type="scientific">Streptomyces finlayi</name>
    <dbReference type="NCBI Taxonomy" id="67296"/>
    <lineage>
        <taxon>Bacteria</taxon>
        <taxon>Bacillati</taxon>
        <taxon>Actinomycetota</taxon>
        <taxon>Actinomycetes</taxon>
        <taxon>Kitasatosporales</taxon>
        <taxon>Streptomycetaceae</taxon>
        <taxon>Streptomyces</taxon>
    </lineage>
</organism>
<evidence type="ECO:0000256" key="3">
    <source>
        <dbReference type="ARBA" id="ARBA00022989"/>
    </source>
</evidence>